<gene>
    <name evidence="3" type="ORF">SAMN06295920_105376</name>
</gene>
<dbReference type="RefSeq" id="WP_079648728.1">
    <property type="nucleotide sequence ID" value="NZ_FUYM01000005.1"/>
</dbReference>
<protein>
    <recommendedName>
        <fullName evidence="5">Argininosuccinate lyase</fullName>
    </recommendedName>
</protein>
<feature type="region of interest" description="Disordered" evidence="1">
    <location>
        <begin position="25"/>
        <end position="81"/>
    </location>
</feature>
<dbReference type="AlphaFoldDB" id="A0A1T5DQV4"/>
<dbReference type="Proteomes" id="UP000189818">
    <property type="component" value="Unassembled WGS sequence"/>
</dbReference>
<feature type="signal peptide" evidence="2">
    <location>
        <begin position="1"/>
        <end position="16"/>
    </location>
</feature>
<dbReference type="PROSITE" id="PS51257">
    <property type="entry name" value="PROKAR_LIPOPROTEIN"/>
    <property type="match status" value="1"/>
</dbReference>
<sequence length="81" mass="8641">MNIRIILAATALLALAACGKRDALRPAEGHSLPPKPATAATQPDVPALLTPPVETRPGRSDDVLRRSEERPDDRFNLPPPG</sequence>
<evidence type="ECO:0000256" key="1">
    <source>
        <dbReference type="SAM" id="MobiDB-lite"/>
    </source>
</evidence>
<organism evidence="3 4">
    <name type="scientific">Rhizorhabdus histidinilytica</name>
    <dbReference type="NCBI Taxonomy" id="439228"/>
    <lineage>
        <taxon>Bacteria</taxon>
        <taxon>Pseudomonadati</taxon>
        <taxon>Pseudomonadota</taxon>
        <taxon>Alphaproteobacteria</taxon>
        <taxon>Sphingomonadales</taxon>
        <taxon>Sphingomonadaceae</taxon>
        <taxon>Rhizorhabdus</taxon>
    </lineage>
</organism>
<feature type="chain" id="PRO_5012888443" description="Argininosuccinate lyase" evidence="2">
    <location>
        <begin position="17"/>
        <end position="81"/>
    </location>
</feature>
<dbReference type="EMBL" id="FUYM01000005">
    <property type="protein sequence ID" value="SKB74035.1"/>
    <property type="molecule type" value="Genomic_DNA"/>
</dbReference>
<feature type="compositionally biased region" description="Basic and acidic residues" evidence="1">
    <location>
        <begin position="56"/>
        <end position="75"/>
    </location>
</feature>
<evidence type="ECO:0000313" key="4">
    <source>
        <dbReference type="Proteomes" id="UP000189818"/>
    </source>
</evidence>
<reference evidence="4" key="1">
    <citation type="submission" date="2017-02" db="EMBL/GenBank/DDBJ databases">
        <authorList>
            <person name="Varghese N."/>
            <person name="Submissions S."/>
        </authorList>
    </citation>
    <scope>NUCLEOTIDE SEQUENCE [LARGE SCALE GENOMIC DNA]</scope>
    <source>
        <strain evidence="4">UM2</strain>
    </source>
</reference>
<evidence type="ECO:0000313" key="3">
    <source>
        <dbReference type="EMBL" id="SKB74035.1"/>
    </source>
</evidence>
<keyword evidence="4" id="KW-1185">Reference proteome</keyword>
<accession>A0A1T5DQV4</accession>
<evidence type="ECO:0008006" key="5">
    <source>
        <dbReference type="Google" id="ProtNLM"/>
    </source>
</evidence>
<name>A0A1T5DQV4_9SPHN</name>
<dbReference type="OrthoDB" id="7596860at2"/>
<evidence type="ECO:0000256" key="2">
    <source>
        <dbReference type="SAM" id="SignalP"/>
    </source>
</evidence>
<keyword evidence="2" id="KW-0732">Signal</keyword>
<dbReference type="STRING" id="439228.SAMN06295920_105376"/>
<proteinExistence type="predicted"/>